<dbReference type="InterPro" id="IPR011051">
    <property type="entry name" value="RmlC_Cupin_sf"/>
</dbReference>
<dbReference type="Proteomes" id="UP000283469">
    <property type="component" value="Unassembled WGS sequence"/>
</dbReference>
<dbReference type="InterPro" id="IPR014710">
    <property type="entry name" value="RmlC-like_jellyroll"/>
</dbReference>
<evidence type="ECO:0000259" key="1">
    <source>
        <dbReference type="Pfam" id="PF05899"/>
    </source>
</evidence>
<proteinExistence type="predicted"/>
<evidence type="ECO:0000313" key="3">
    <source>
        <dbReference type="Proteomes" id="UP000283469"/>
    </source>
</evidence>
<feature type="domain" description="(S)-ureidoglycine aminohydrolase cupin" evidence="1">
    <location>
        <begin position="223"/>
        <end position="270"/>
    </location>
</feature>
<reference evidence="2 3" key="1">
    <citation type="submission" date="2018-08" db="EMBL/GenBank/DDBJ databases">
        <title>Sphingobium sp. EO9.</title>
        <authorList>
            <person name="Park Y."/>
            <person name="Kim K.H."/>
            <person name="Jeon C.O."/>
        </authorList>
    </citation>
    <scope>NUCLEOTIDE SEQUENCE [LARGE SCALE GENOMIC DNA]</scope>
    <source>
        <strain evidence="2 3">EO9</strain>
    </source>
</reference>
<dbReference type="AlphaFoldDB" id="A0A418YYQ8"/>
<dbReference type="SUPFAM" id="SSF51182">
    <property type="entry name" value="RmlC-like cupins"/>
    <property type="match status" value="2"/>
</dbReference>
<organism evidence="2 3">
    <name type="scientific">Sphingobium terrigena</name>
    <dbReference type="NCBI Taxonomy" id="2304063"/>
    <lineage>
        <taxon>Bacteria</taxon>
        <taxon>Pseudomonadati</taxon>
        <taxon>Pseudomonadota</taxon>
        <taxon>Alphaproteobacteria</taxon>
        <taxon>Sphingomonadales</taxon>
        <taxon>Sphingomonadaceae</taxon>
        <taxon>Sphingobium</taxon>
    </lineage>
</organism>
<gene>
    <name evidence="2" type="ORF">D0Z70_01200</name>
</gene>
<dbReference type="OrthoDB" id="512358at2"/>
<keyword evidence="3" id="KW-1185">Reference proteome</keyword>
<evidence type="ECO:0000313" key="2">
    <source>
        <dbReference type="EMBL" id="RJG58018.1"/>
    </source>
</evidence>
<dbReference type="EMBL" id="QVRA01000001">
    <property type="protein sequence ID" value="RJG58018.1"/>
    <property type="molecule type" value="Genomic_DNA"/>
</dbReference>
<sequence>MTSEVLVRSAVHGGVQNEPNEKWAPFEWLEPRFGAQVHGEYVVIRPEGVSGSLSAGLWRSGPTAPGAASDGSHTILYSSPLGDETACVIDGTAVLTVISTGKRYEVGPGSIISSPKGLEVQWDIEGPAFKKYWCIWNGSEPTANPPQDLLITHVSDNPEEWQEYHFTEPAEGALVAGELYFIRTGGSTGTMLSGVWRSGKGIAGSDVDDKGTMSTPYTGVLGDETILLLEGEVEVTETESGKLHNFKAGDVIGLSSGMHVTWTSKGPFSKKLWVITRDVLPE</sequence>
<name>A0A418YYQ8_9SPHN</name>
<dbReference type="InterPro" id="IPR008579">
    <property type="entry name" value="UGlyAH_Cupin_dom"/>
</dbReference>
<protein>
    <submittedName>
        <fullName evidence="2">DUF861 domain-containing protein</fullName>
    </submittedName>
</protein>
<dbReference type="Pfam" id="PF05899">
    <property type="entry name" value="Cupin_3"/>
    <property type="match status" value="1"/>
</dbReference>
<accession>A0A418YYQ8</accession>
<dbReference type="PANTHER" id="PTHR40943:SF1">
    <property type="entry name" value="CYTOPLASMIC PROTEIN"/>
    <property type="match status" value="1"/>
</dbReference>
<dbReference type="PANTHER" id="PTHR40943">
    <property type="entry name" value="CYTOPLASMIC PROTEIN-RELATED"/>
    <property type="match status" value="1"/>
</dbReference>
<dbReference type="Gene3D" id="2.60.120.10">
    <property type="entry name" value="Jelly Rolls"/>
    <property type="match status" value="2"/>
</dbReference>
<comment type="caution">
    <text evidence="2">The sequence shown here is derived from an EMBL/GenBank/DDBJ whole genome shotgun (WGS) entry which is preliminary data.</text>
</comment>